<evidence type="ECO:0000313" key="2">
    <source>
        <dbReference type="EMBL" id="THF51947.1"/>
    </source>
</evidence>
<organism evidence="2 3">
    <name type="scientific">Flavobacterium supellecticarium</name>
    <dbReference type="NCBI Taxonomy" id="2565924"/>
    <lineage>
        <taxon>Bacteria</taxon>
        <taxon>Pseudomonadati</taxon>
        <taxon>Bacteroidota</taxon>
        <taxon>Flavobacteriia</taxon>
        <taxon>Flavobacteriales</taxon>
        <taxon>Flavobacteriaceae</taxon>
        <taxon>Flavobacterium</taxon>
    </lineage>
</organism>
<evidence type="ECO:0000313" key="3">
    <source>
        <dbReference type="Proteomes" id="UP000307507"/>
    </source>
</evidence>
<dbReference type="GO" id="GO:0016070">
    <property type="term" value="P:RNA metabolic process"/>
    <property type="evidence" value="ECO:0007669"/>
    <property type="project" value="InterPro"/>
</dbReference>
<dbReference type="Proteomes" id="UP000307507">
    <property type="component" value="Unassembled WGS sequence"/>
</dbReference>
<protein>
    <submittedName>
        <fullName evidence="2">Type I toxin-antitoxin system SymE family toxin</fullName>
    </submittedName>
</protein>
<evidence type="ECO:0000259" key="1">
    <source>
        <dbReference type="Pfam" id="PF08845"/>
    </source>
</evidence>
<keyword evidence="3" id="KW-1185">Reference proteome</keyword>
<proteinExistence type="predicted"/>
<sequence length="65" mass="7692">MPLAGKWLQESGFKTGMKVKISCAYRKLIITVGTRKDTSFYRLYYLKIAWYVYLQQIRSKPTQHS</sequence>
<dbReference type="OrthoDB" id="9035207at2"/>
<name>A0A4S4A163_9FLAO</name>
<reference evidence="2 3" key="1">
    <citation type="submission" date="2019-04" db="EMBL/GenBank/DDBJ databases">
        <title>Flavobacterium sp. nov. isolated from construction timber.</title>
        <authorList>
            <person name="Lin S.-Y."/>
            <person name="Chang C.-T."/>
            <person name="Young C.-C."/>
        </authorList>
    </citation>
    <scope>NUCLEOTIDE SEQUENCE [LARGE SCALE GENOMIC DNA]</scope>
    <source>
        <strain evidence="2 3">CC-CTC003</strain>
    </source>
</reference>
<dbReference type="GO" id="GO:0005737">
    <property type="term" value="C:cytoplasm"/>
    <property type="evidence" value="ECO:0007669"/>
    <property type="project" value="InterPro"/>
</dbReference>
<dbReference type="InterPro" id="IPR014944">
    <property type="entry name" value="Toxin_SymE-like"/>
</dbReference>
<dbReference type="Pfam" id="PF08845">
    <property type="entry name" value="SymE_toxin"/>
    <property type="match status" value="1"/>
</dbReference>
<dbReference type="EMBL" id="SSNZ01000002">
    <property type="protein sequence ID" value="THF51947.1"/>
    <property type="molecule type" value="Genomic_DNA"/>
</dbReference>
<comment type="caution">
    <text evidence="2">The sequence shown here is derived from an EMBL/GenBank/DDBJ whole genome shotgun (WGS) entry which is preliminary data.</text>
</comment>
<gene>
    <name evidence="2" type="ORF">E6C50_08385</name>
</gene>
<feature type="domain" description="Toxin SymE-like" evidence="1">
    <location>
        <begin position="2"/>
        <end position="32"/>
    </location>
</feature>
<dbReference type="AlphaFoldDB" id="A0A4S4A163"/>
<dbReference type="GO" id="GO:0016788">
    <property type="term" value="F:hydrolase activity, acting on ester bonds"/>
    <property type="evidence" value="ECO:0007669"/>
    <property type="project" value="InterPro"/>
</dbReference>
<accession>A0A4S4A163</accession>
<dbReference type="GO" id="GO:0003723">
    <property type="term" value="F:RNA binding"/>
    <property type="evidence" value="ECO:0007669"/>
    <property type="project" value="InterPro"/>
</dbReference>